<dbReference type="EMBL" id="LMTR01000025">
    <property type="protein sequence ID" value="KWT71324.1"/>
    <property type="molecule type" value="Genomic_DNA"/>
</dbReference>
<comment type="caution">
    <text evidence="2">The sequence shown here is derived from an EMBL/GenBank/DDBJ whole genome shotgun (WGS) entry which is preliminary data.</text>
</comment>
<keyword evidence="1" id="KW-0732">Signal</keyword>
<feature type="signal peptide" evidence="1">
    <location>
        <begin position="1"/>
        <end position="21"/>
    </location>
</feature>
<dbReference type="PATRIC" id="fig|121290.4.peg.667"/>
<accession>A0A125NVY3</accession>
<protein>
    <submittedName>
        <fullName evidence="2">Uncharacterized protein</fullName>
    </submittedName>
</protein>
<name>A0A125NVY3_HYPSL</name>
<gene>
    <name evidence="2" type="ORF">APY04_0498</name>
</gene>
<proteinExistence type="predicted"/>
<keyword evidence="3" id="KW-1185">Reference proteome</keyword>
<dbReference type="AlphaFoldDB" id="A0A125NVY3"/>
<evidence type="ECO:0000256" key="1">
    <source>
        <dbReference type="SAM" id="SignalP"/>
    </source>
</evidence>
<feature type="chain" id="PRO_5007178239" evidence="1">
    <location>
        <begin position="22"/>
        <end position="144"/>
    </location>
</feature>
<dbReference type="RefSeq" id="WP_068459345.1">
    <property type="nucleotide sequence ID" value="NZ_LMTR01000025.1"/>
</dbReference>
<sequence length="144" mass="15692">MVLRGVWAAVLLALLCGGVHAMMAPEYYRSARQEAPFHVQVAIEKMTPPETALGRCLVAGKVIETFKDETGRLPLGTALSFGVACYRANAKVPVGAAIWTPLEALMIARFIEVYLVERDDGFDVALWNTRIIDAPSAKPQFSAD</sequence>
<evidence type="ECO:0000313" key="2">
    <source>
        <dbReference type="EMBL" id="KWT71324.1"/>
    </source>
</evidence>
<dbReference type="Proteomes" id="UP000059074">
    <property type="component" value="Unassembled WGS sequence"/>
</dbReference>
<evidence type="ECO:0000313" key="3">
    <source>
        <dbReference type="Proteomes" id="UP000059074"/>
    </source>
</evidence>
<organism evidence="2 3">
    <name type="scientific">Hyphomicrobium sulfonivorans</name>
    <dbReference type="NCBI Taxonomy" id="121290"/>
    <lineage>
        <taxon>Bacteria</taxon>
        <taxon>Pseudomonadati</taxon>
        <taxon>Pseudomonadota</taxon>
        <taxon>Alphaproteobacteria</taxon>
        <taxon>Hyphomicrobiales</taxon>
        <taxon>Hyphomicrobiaceae</taxon>
        <taxon>Hyphomicrobium</taxon>
    </lineage>
</organism>
<reference evidence="2 3" key="1">
    <citation type="submission" date="2015-10" db="EMBL/GenBank/DDBJ databases">
        <title>Transcriptomic analysis of a linuron degrading triple-species bacterial consortium.</title>
        <authorList>
            <person name="Albers P."/>
        </authorList>
    </citation>
    <scope>NUCLEOTIDE SEQUENCE [LARGE SCALE GENOMIC DNA]</scope>
    <source>
        <strain evidence="2 3">WDL6</strain>
    </source>
</reference>
<dbReference type="OrthoDB" id="8454801at2"/>